<gene>
    <name evidence="2" type="ORF">SKAU_G00347940</name>
</gene>
<evidence type="ECO:0000313" key="2">
    <source>
        <dbReference type="EMBL" id="KAJ8340161.1"/>
    </source>
</evidence>
<dbReference type="Proteomes" id="UP001152622">
    <property type="component" value="Chromosome 16"/>
</dbReference>
<name>A0A9Q1EJW6_SYNKA</name>
<dbReference type="AlphaFoldDB" id="A0A9Q1EJW6"/>
<keyword evidence="3" id="KW-1185">Reference proteome</keyword>
<sequence length="155" mass="16141">MGEGGGAETADDRALISGSLNPTPLIACPSALWHARAPPHPTPTGARQHAGSPFTSLSPNCTSIVSMGLKRLQVKAANPVAMDSVRLACHHARSAMQASPGWGAGPLLAPWVALTVEKRRQPASLKSGPIPTARPAQHQDHNAAGVPIQDFTKEE</sequence>
<reference evidence="2" key="1">
    <citation type="journal article" date="2023" name="Science">
        <title>Genome structures resolve the early diversification of teleost fishes.</title>
        <authorList>
            <person name="Parey E."/>
            <person name="Louis A."/>
            <person name="Montfort J."/>
            <person name="Bouchez O."/>
            <person name="Roques C."/>
            <person name="Iampietro C."/>
            <person name="Lluch J."/>
            <person name="Castinel A."/>
            <person name="Donnadieu C."/>
            <person name="Desvignes T."/>
            <person name="Floi Bucao C."/>
            <person name="Jouanno E."/>
            <person name="Wen M."/>
            <person name="Mejri S."/>
            <person name="Dirks R."/>
            <person name="Jansen H."/>
            <person name="Henkel C."/>
            <person name="Chen W.J."/>
            <person name="Zahm M."/>
            <person name="Cabau C."/>
            <person name="Klopp C."/>
            <person name="Thompson A.W."/>
            <person name="Robinson-Rechavi M."/>
            <person name="Braasch I."/>
            <person name="Lecointre G."/>
            <person name="Bobe J."/>
            <person name="Postlethwait J.H."/>
            <person name="Berthelot C."/>
            <person name="Roest Crollius H."/>
            <person name="Guiguen Y."/>
        </authorList>
    </citation>
    <scope>NUCLEOTIDE SEQUENCE</scope>
    <source>
        <strain evidence="2">WJC10195</strain>
    </source>
</reference>
<organism evidence="2 3">
    <name type="scientific">Synaphobranchus kaupii</name>
    <name type="common">Kaup's arrowtooth eel</name>
    <dbReference type="NCBI Taxonomy" id="118154"/>
    <lineage>
        <taxon>Eukaryota</taxon>
        <taxon>Metazoa</taxon>
        <taxon>Chordata</taxon>
        <taxon>Craniata</taxon>
        <taxon>Vertebrata</taxon>
        <taxon>Euteleostomi</taxon>
        <taxon>Actinopterygii</taxon>
        <taxon>Neopterygii</taxon>
        <taxon>Teleostei</taxon>
        <taxon>Anguilliformes</taxon>
        <taxon>Synaphobranchidae</taxon>
        <taxon>Synaphobranchus</taxon>
    </lineage>
</organism>
<evidence type="ECO:0000313" key="3">
    <source>
        <dbReference type="Proteomes" id="UP001152622"/>
    </source>
</evidence>
<feature type="region of interest" description="Disordered" evidence="1">
    <location>
        <begin position="120"/>
        <end position="155"/>
    </location>
</feature>
<accession>A0A9Q1EJW6</accession>
<evidence type="ECO:0000256" key="1">
    <source>
        <dbReference type="SAM" id="MobiDB-lite"/>
    </source>
</evidence>
<dbReference type="EMBL" id="JAINUF010000016">
    <property type="protein sequence ID" value="KAJ8340161.1"/>
    <property type="molecule type" value="Genomic_DNA"/>
</dbReference>
<comment type="caution">
    <text evidence="2">The sequence shown here is derived from an EMBL/GenBank/DDBJ whole genome shotgun (WGS) entry which is preliminary data.</text>
</comment>
<proteinExistence type="predicted"/>
<protein>
    <submittedName>
        <fullName evidence="2">Uncharacterized protein</fullName>
    </submittedName>
</protein>